<sequence>MRVQLQVKSVPTEKFPDPIHSNICLRRHPDVFCSPHFVEHITQALLYSIGIPSASVLLSSDGRHRSIEVMERAARVLSGNAVRLDSDIFMR</sequence>
<dbReference type="AlphaFoldDB" id="A0A8X6YEQ2"/>
<keyword evidence="2" id="KW-1185">Reference proteome</keyword>
<proteinExistence type="predicted"/>
<evidence type="ECO:0000313" key="2">
    <source>
        <dbReference type="Proteomes" id="UP000886998"/>
    </source>
</evidence>
<protein>
    <submittedName>
        <fullName evidence="1">PGM_PMM_I domain-containing protein</fullName>
    </submittedName>
</protein>
<gene>
    <name evidence="1" type="primary">AVEN_219731_1</name>
    <name evidence="1" type="ORF">TNIN_213001</name>
</gene>
<accession>A0A8X6YEQ2</accession>
<reference evidence="1" key="1">
    <citation type="submission" date="2020-08" db="EMBL/GenBank/DDBJ databases">
        <title>Multicomponent nature underlies the extraordinary mechanical properties of spider dragline silk.</title>
        <authorList>
            <person name="Kono N."/>
            <person name="Nakamura H."/>
            <person name="Mori M."/>
            <person name="Yoshida Y."/>
            <person name="Ohtoshi R."/>
            <person name="Malay A.D."/>
            <person name="Moran D.A.P."/>
            <person name="Tomita M."/>
            <person name="Numata K."/>
            <person name="Arakawa K."/>
        </authorList>
    </citation>
    <scope>NUCLEOTIDE SEQUENCE</scope>
</reference>
<name>A0A8X6YEQ2_9ARAC</name>
<dbReference type="EMBL" id="BMAV01017537">
    <property type="protein sequence ID" value="GFY69287.1"/>
    <property type="molecule type" value="Genomic_DNA"/>
</dbReference>
<evidence type="ECO:0000313" key="1">
    <source>
        <dbReference type="EMBL" id="GFY69287.1"/>
    </source>
</evidence>
<organism evidence="1 2">
    <name type="scientific">Trichonephila inaurata madagascariensis</name>
    <dbReference type="NCBI Taxonomy" id="2747483"/>
    <lineage>
        <taxon>Eukaryota</taxon>
        <taxon>Metazoa</taxon>
        <taxon>Ecdysozoa</taxon>
        <taxon>Arthropoda</taxon>
        <taxon>Chelicerata</taxon>
        <taxon>Arachnida</taxon>
        <taxon>Araneae</taxon>
        <taxon>Araneomorphae</taxon>
        <taxon>Entelegynae</taxon>
        <taxon>Araneoidea</taxon>
        <taxon>Nephilidae</taxon>
        <taxon>Trichonephila</taxon>
        <taxon>Trichonephila inaurata</taxon>
    </lineage>
</organism>
<dbReference type="Proteomes" id="UP000886998">
    <property type="component" value="Unassembled WGS sequence"/>
</dbReference>
<comment type="caution">
    <text evidence="1">The sequence shown here is derived from an EMBL/GenBank/DDBJ whole genome shotgun (WGS) entry which is preliminary data.</text>
</comment>
<dbReference type="OrthoDB" id="6454591at2759"/>